<keyword evidence="2" id="KW-1133">Transmembrane helix</keyword>
<accession>A0A2T1AJS4</accession>
<keyword evidence="2" id="KW-0472">Membrane</keyword>
<reference evidence="3 4" key="1">
    <citation type="submission" date="2018-03" db="EMBL/GenBank/DDBJ databases">
        <title>Genomic Encyclopedia of Archaeal and Bacterial Type Strains, Phase II (KMG-II): from individual species to whole genera.</title>
        <authorList>
            <person name="Goeker M."/>
        </authorList>
    </citation>
    <scope>NUCLEOTIDE SEQUENCE [LARGE SCALE GENOMIC DNA]</scope>
    <source>
        <strain evidence="3 4">DSM 25328</strain>
    </source>
</reference>
<evidence type="ECO:0000256" key="2">
    <source>
        <dbReference type="SAM" id="Phobius"/>
    </source>
</evidence>
<gene>
    <name evidence="3" type="ORF">CLV89_103168</name>
</gene>
<evidence type="ECO:0000313" key="4">
    <source>
        <dbReference type="Proteomes" id="UP000237718"/>
    </source>
</evidence>
<feature type="transmembrane region" description="Helical" evidence="2">
    <location>
        <begin position="30"/>
        <end position="49"/>
    </location>
</feature>
<feature type="region of interest" description="Disordered" evidence="1">
    <location>
        <begin position="1"/>
        <end position="25"/>
    </location>
</feature>
<proteinExistence type="predicted"/>
<dbReference type="Pfam" id="PF11150">
    <property type="entry name" value="DUF2927"/>
    <property type="match status" value="1"/>
</dbReference>
<evidence type="ECO:0000313" key="3">
    <source>
        <dbReference type="EMBL" id="PRZ48856.1"/>
    </source>
</evidence>
<name>A0A2T1AJS4_TRISK</name>
<organism evidence="3 4">
    <name type="scientific">Tritonibacter scottomollicae</name>
    <name type="common">Epibacterium scottomollicae</name>
    <dbReference type="NCBI Taxonomy" id="483013"/>
    <lineage>
        <taxon>Bacteria</taxon>
        <taxon>Pseudomonadati</taxon>
        <taxon>Pseudomonadota</taxon>
        <taxon>Alphaproteobacteria</taxon>
        <taxon>Rhodobacterales</taxon>
        <taxon>Paracoccaceae</taxon>
        <taxon>Tritonibacter</taxon>
    </lineage>
</organism>
<sequence length="333" mass="36123">MVSATMPAPPCQSEHGRVTPRHNKTRNRRLGAVLSLGASVVLSGCLALAPGPKDTPRPTPRPEKPIYTPSVEAQALTKYYADLEQDLLTRGLLRTDGGGPETPYDAEDLAENFETLAFYDEYATASDGGAGGLGRWEQPVRLVPVFGPSVSAAQAKRDRATLAAYAARLARITGHPVTVGSSGNFTVIFAGIDDADYVESKVRQLLPNLSASDVALFATPPRKFYCLVFAGGPQRDPLNYSRGVALIRAEQSELMRDSCIHEEIAQGLGLRNDSPRARPSIFNDDDEFARLTSHDEKLLQILYDSRLRVAMSAEEARPTVARIAQEIMGDLSL</sequence>
<dbReference type="AlphaFoldDB" id="A0A2T1AJS4"/>
<dbReference type="InterPro" id="IPR021323">
    <property type="entry name" value="DUF2927"/>
</dbReference>
<dbReference type="EMBL" id="PVUF01000003">
    <property type="protein sequence ID" value="PRZ48856.1"/>
    <property type="molecule type" value="Genomic_DNA"/>
</dbReference>
<keyword evidence="2" id="KW-0812">Transmembrane</keyword>
<dbReference type="Proteomes" id="UP000237718">
    <property type="component" value="Unassembled WGS sequence"/>
</dbReference>
<protein>
    <recommendedName>
        <fullName evidence="5">DUF2927 domain-containing protein</fullName>
    </recommendedName>
</protein>
<comment type="caution">
    <text evidence="3">The sequence shown here is derived from an EMBL/GenBank/DDBJ whole genome shotgun (WGS) entry which is preliminary data.</text>
</comment>
<evidence type="ECO:0008006" key="5">
    <source>
        <dbReference type="Google" id="ProtNLM"/>
    </source>
</evidence>
<evidence type="ECO:0000256" key="1">
    <source>
        <dbReference type="SAM" id="MobiDB-lite"/>
    </source>
</evidence>